<dbReference type="InterPro" id="IPR041657">
    <property type="entry name" value="HTH_17"/>
</dbReference>
<sequence length="70" mass="7934">MAVSVESSDRLMTMADLSEMLGIPVNTLYGWRCRGEGPPGYRIGRYVRYRRSAVEAWLESQTDQQHAAGR</sequence>
<organism evidence="2 3">
    <name type="scientific">Microlunatus ginsengisoli</name>
    <dbReference type="NCBI Taxonomy" id="363863"/>
    <lineage>
        <taxon>Bacteria</taxon>
        <taxon>Bacillati</taxon>
        <taxon>Actinomycetota</taxon>
        <taxon>Actinomycetes</taxon>
        <taxon>Propionibacteriales</taxon>
        <taxon>Propionibacteriaceae</taxon>
        <taxon>Microlunatus</taxon>
    </lineage>
</organism>
<dbReference type="Pfam" id="PF12728">
    <property type="entry name" value="HTH_17"/>
    <property type="match status" value="1"/>
</dbReference>
<accession>A0ABP6ZLH3</accession>
<proteinExistence type="predicted"/>
<feature type="domain" description="Helix-turn-helix" evidence="1">
    <location>
        <begin position="11"/>
        <end position="61"/>
    </location>
</feature>
<dbReference type="SUPFAM" id="SSF46955">
    <property type="entry name" value="Putative DNA-binding domain"/>
    <property type="match status" value="1"/>
</dbReference>
<dbReference type="RefSeq" id="WP_344802614.1">
    <property type="nucleotide sequence ID" value="NZ_BAABAB010000009.1"/>
</dbReference>
<comment type="caution">
    <text evidence="2">The sequence shown here is derived from an EMBL/GenBank/DDBJ whole genome shotgun (WGS) entry which is preliminary data.</text>
</comment>
<dbReference type="Proteomes" id="UP001501490">
    <property type="component" value="Unassembled WGS sequence"/>
</dbReference>
<dbReference type="InterPro" id="IPR009061">
    <property type="entry name" value="DNA-bd_dom_put_sf"/>
</dbReference>
<evidence type="ECO:0000313" key="2">
    <source>
        <dbReference type="EMBL" id="GAA3612756.1"/>
    </source>
</evidence>
<protein>
    <recommendedName>
        <fullName evidence="1">Helix-turn-helix domain-containing protein</fullName>
    </recommendedName>
</protein>
<evidence type="ECO:0000313" key="3">
    <source>
        <dbReference type="Proteomes" id="UP001501490"/>
    </source>
</evidence>
<gene>
    <name evidence="2" type="ORF">GCM10022236_13160</name>
</gene>
<reference evidence="3" key="1">
    <citation type="journal article" date="2019" name="Int. J. Syst. Evol. Microbiol.">
        <title>The Global Catalogue of Microorganisms (GCM) 10K type strain sequencing project: providing services to taxonomists for standard genome sequencing and annotation.</title>
        <authorList>
            <consortium name="The Broad Institute Genomics Platform"/>
            <consortium name="The Broad Institute Genome Sequencing Center for Infectious Disease"/>
            <person name="Wu L."/>
            <person name="Ma J."/>
        </authorList>
    </citation>
    <scope>NUCLEOTIDE SEQUENCE [LARGE SCALE GENOMIC DNA]</scope>
    <source>
        <strain evidence="3">JCM 16929</strain>
    </source>
</reference>
<dbReference type="EMBL" id="BAABAB010000009">
    <property type="protein sequence ID" value="GAA3612756.1"/>
    <property type="molecule type" value="Genomic_DNA"/>
</dbReference>
<dbReference type="Gene3D" id="1.10.10.10">
    <property type="entry name" value="Winged helix-like DNA-binding domain superfamily/Winged helix DNA-binding domain"/>
    <property type="match status" value="1"/>
</dbReference>
<keyword evidence="3" id="KW-1185">Reference proteome</keyword>
<evidence type="ECO:0000259" key="1">
    <source>
        <dbReference type="Pfam" id="PF12728"/>
    </source>
</evidence>
<dbReference type="InterPro" id="IPR036388">
    <property type="entry name" value="WH-like_DNA-bd_sf"/>
</dbReference>
<name>A0ABP6ZLH3_9ACTN</name>